<dbReference type="Proteomes" id="UP000717328">
    <property type="component" value="Unassembled WGS sequence"/>
</dbReference>
<organism evidence="10 11">
    <name type="scientific">Sphagnurus paluster</name>
    <dbReference type="NCBI Taxonomy" id="117069"/>
    <lineage>
        <taxon>Eukaryota</taxon>
        <taxon>Fungi</taxon>
        <taxon>Dikarya</taxon>
        <taxon>Basidiomycota</taxon>
        <taxon>Agaricomycotina</taxon>
        <taxon>Agaricomycetes</taxon>
        <taxon>Agaricomycetidae</taxon>
        <taxon>Agaricales</taxon>
        <taxon>Tricholomatineae</taxon>
        <taxon>Lyophyllaceae</taxon>
        <taxon>Sphagnurus</taxon>
    </lineage>
</organism>
<evidence type="ECO:0000313" key="10">
    <source>
        <dbReference type="EMBL" id="KAG5636769.1"/>
    </source>
</evidence>
<dbReference type="InterPro" id="IPR000172">
    <property type="entry name" value="GMC_OxRdtase_N"/>
</dbReference>
<keyword evidence="5 8" id="KW-0274">FAD</keyword>
<dbReference type="SUPFAM" id="SSF51905">
    <property type="entry name" value="FAD/NAD(P)-binding domain"/>
    <property type="match status" value="1"/>
</dbReference>
<reference evidence="10" key="1">
    <citation type="submission" date="2021-02" db="EMBL/GenBank/DDBJ databases">
        <authorList>
            <person name="Nieuwenhuis M."/>
            <person name="Van De Peppel L.J.J."/>
        </authorList>
    </citation>
    <scope>NUCLEOTIDE SEQUENCE</scope>
    <source>
        <strain evidence="10">D49</strain>
    </source>
</reference>
<dbReference type="InterPro" id="IPR036188">
    <property type="entry name" value="FAD/NAD-bd_sf"/>
</dbReference>
<feature type="binding site" evidence="8">
    <location>
        <begin position="50"/>
        <end position="53"/>
    </location>
    <ligand>
        <name>FAD</name>
        <dbReference type="ChEBI" id="CHEBI:57692"/>
    </ligand>
</feature>
<protein>
    <recommendedName>
        <fullName evidence="9">Glucose-methanol-choline oxidoreductase N-terminal domain-containing protein</fullName>
    </recommendedName>
</protein>
<dbReference type="Pfam" id="PF05199">
    <property type="entry name" value="GMC_oxred_C"/>
    <property type="match status" value="1"/>
</dbReference>
<dbReference type="OrthoDB" id="269227at2759"/>
<dbReference type="Gene3D" id="3.50.50.60">
    <property type="entry name" value="FAD/NAD(P)-binding domain"/>
    <property type="match status" value="1"/>
</dbReference>
<dbReference type="SUPFAM" id="SSF54373">
    <property type="entry name" value="FAD-linked reductases, C-terminal domain"/>
    <property type="match status" value="1"/>
</dbReference>
<dbReference type="GO" id="GO:0016614">
    <property type="term" value="F:oxidoreductase activity, acting on CH-OH group of donors"/>
    <property type="evidence" value="ECO:0007669"/>
    <property type="project" value="InterPro"/>
</dbReference>
<keyword evidence="3" id="KW-0285">Flavoprotein</keyword>
<evidence type="ECO:0000256" key="7">
    <source>
        <dbReference type="ARBA" id="ARBA00023180"/>
    </source>
</evidence>
<dbReference type="EMBL" id="JABCKI010005895">
    <property type="protein sequence ID" value="KAG5636769.1"/>
    <property type="molecule type" value="Genomic_DNA"/>
</dbReference>
<keyword evidence="11" id="KW-1185">Reference proteome</keyword>
<dbReference type="PANTHER" id="PTHR11552">
    <property type="entry name" value="GLUCOSE-METHANOL-CHOLINE GMC OXIDOREDUCTASE"/>
    <property type="match status" value="1"/>
</dbReference>
<dbReference type="Gene3D" id="3.30.560.10">
    <property type="entry name" value="Glucose Oxidase, domain 3"/>
    <property type="match status" value="1"/>
</dbReference>
<dbReference type="PIRSF" id="PIRSF000137">
    <property type="entry name" value="Alcohol_oxidase"/>
    <property type="match status" value="1"/>
</dbReference>
<keyword evidence="6" id="KW-0560">Oxidoreductase</keyword>
<dbReference type="AlphaFoldDB" id="A0A9P7FTH7"/>
<name>A0A9P7FTH7_9AGAR</name>
<feature type="domain" description="Glucose-methanol-choline oxidoreductase N-terminal" evidence="9">
    <location>
        <begin position="256"/>
        <end position="270"/>
    </location>
</feature>
<evidence type="ECO:0000256" key="4">
    <source>
        <dbReference type="ARBA" id="ARBA00022729"/>
    </source>
</evidence>
<evidence type="ECO:0000256" key="5">
    <source>
        <dbReference type="ARBA" id="ARBA00022827"/>
    </source>
</evidence>
<accession>A0A9P7FTH7</accession>
<proteinExistence type="inferred from homology"/>
<sequence>MALQSAYVYTNIVLLNLIEPSFQTAPQTNADNRVLNLSSGKILGGDSAVNGLVWVRGAKEEYDAIEALGNSGWNWQRFYAAMKKSEAVKTSAALKSEFGYAVTGSSLGASGPVDVSFPCYLPMYVIAAFPFAAIADSRTLFSQHQKFITASTQLGHKFNADPYGGDNRGIFYSLASQTRAAVRESSEFAYLASRSNLIVLYDGALAAKLNVTANPGVASTSTQAAVATGVQVRFPDNTVQIAKLKPSTGEVILSAGTIRTPQLLELSGIGDRDVLSRVGINTLVHLPGVGANFEDHTITVLTYKLKQPYLSFDALEYDPALLAAQESLYRQGQGWLTFANSVINMAPVDNILTPAEITTAKQILQSKPPTIQKDLYNSIKDRIFNVPQVEYLLFNSFSAGTKKEANRSYVSMIVAHMHPLSRGSIHIRTTSIDDQPIINPNVLEAEWDRWLMTKATAYARKFFQTPAFQEVFEEEVWPTPALVNNDAQWETFVKDNIGSGYHAVGTASLLPQAKGGVVDTNLKIYGYASCIRTVIHIANHFSPAAPRTSASPMSRFFPFSSPHIPK</sequence>
<dbReference type="PANTHER" id="PTHR11552:SF201">
    <property type="entry name" value="GLUCOSE-METHANOL-CHOLINE OXIDOREDUCTASE N-TERMINAL DOMAIN-CONTAINING PROTEIN"/>
    <property type="match status" value="1"/>
</dbReference>
<dbReference type="InterPro" id="IPR012132">
    <property type="entry name" value="GMC_OxRdtase"/>
</dbReference>
<gene>
    <name evidence="10" type="ORF">H0H81_006922</name>
</gene>
<keyword evidence="4" id="KW-0732">Signal</keyword>
<dbReference type="GO" id="GO:0050660">
    <property type="term" value="F:flavin adenine dinucleotide binding"/>
    <property type="evidence" value="ECO:0007669"/>
    <property type="project" value="InterPro"/>
</dbReference>
<evidence type="ECO:0000256" key="3">
    <source>
        <dbReference type="ARBA" id="ARBA00022630"/>
    </source>
</evidence>
<dbReference type="PROSITE" id="PS00624">
    <property type="entry name" value="GMC_OXRED_2"/>
    <property type="match status" value="1"/>
</dbReference>
<reference evidence="10" key="2">
    <citation type="submission" date="2021-10" db="EMBL/GenBank/DDBJ databases">
        <title>Phylogenomics reveals ancestral predisposition of the termite-cultivated fungus Termitomyces towards a domesticated lifestyle.</title>
        <authorList>
            <person name="Auxier B."/>
            <person name="Grum-Grzhimaylo A."/>
            <person name="Cardenas M.E."/>
            <person name="Lodge J.D."/>
            <person name="Laessoe T."/>
            <person name="Pedersen O."/>
            <person name="Smith M.E."/>
            <person name="Kuyper T.W."/>
            <person name="Franco-Molano E.A."/>
            <person name="Baroni T.J."/>
            <person name="Aanen D.K."/>
        </authorList>
    </citation>
    <scope>NUCLEOTIDE SEQUENCE</scope>
    <source>
        <strain evidence="10">D49</strain>
    </source>
</reference>
<evidence type="ECO:0000256" key="1">
    <source>
        <dbReference type="ARBA" id="ARBA00001974"/>
    </source>
</evidence>
<evidence type="ECO:0000259" key="9">
    <source>
        <dbReference type="PROSITE" id="PS00624"/>
    </source>
</evidence>
<evidence type="ECO:0000256" key="8">
    <source>
        <dbReference type="PIRSR" id="PIRSR000137-2"/>
    </source>
</evidence>
<keyword evidence="7" id="KW-0325">Glycoprotein</keyword>
<dbReference type="Pfam" id="PF00732">
    <property type="entry name" value="GMC_oxred_N"/>
    <property type="match status" value="1"/>
</dbReference>
<dbReference type="InterPro" id="IPR007867">
    <property type="entry name" value="GMC_OxRtase_C"/>
</dbReference>
<evidence type="ECO:0000256" key="2">
    <source>
        <dbReference type="ARBA" id="ARBA00010790"/>
    </source>
</evidence>
<comment type="cofactor">
    <cofactor evidence="1 8">
        <name>FAD</name>
        <dbReference type="ChEBI" id="CHEBI:57692"/>
    </cofactor>
</comment>
<comment type="similarity">
    <text evidence="2">Belongs to the GMC oxidoreductase family.</text>
</comment>
<comment type="caution">
    <text evidence="10">The sequence shown here is derived from an EMBL/GenBank/DDBJ whole genome shotgun (WGS) entry which is preliminary data.</text>
</comment>
<evidence type="ECO:0000256" key="6">
    <source>
        <dbReference type="ARBA" id="ARBA00023002"/>
    </source>
</evidence>
<evidence type="ECO:0000313" key="11">
    <source>
        <dbReference type="Proteomes" id="UP000717328"/>
    </source>
</evidence>